<proteinExistence type="predicted"/>
<name>A0A087FXG0_ARAAL</name>
<reference evidence="2" key="1">
    <citation type="journal article" date="2015" name="Nat. Plants">
        <title>Genome expansion of Arabis alpina linked with retrotransposition and reduced symmetric DNA methylation.</title>
        <authorList>
            <person name="Willing E.M."/>
            <person name="Rawat V."/>
            <person name="Mandakova T."/>
            <person name="Maumus F."/>
            <person name="James G.V."/>
            <person name="Nordstroem K.J."/>
            <person name="Becker C."/>
            <person name="Warthmann N."/>
            <person name="Chica C."/>
            <person name="Szarzynska B."/>
            <person name="Zytnicki M."/>
            <person name="Albani M.C."/>
            <person name="Kiefer C."/>
            <person name="Bergonzi S."/>
            <person name="Castaings L."/>
            <person name="Mateos J.L."/>
            <person name="Berns M.C."/>
            <person name="Bujdoso N."/>
            <person name="Piofczyk T."/>
            <person name="de Lorenzo L."/>
            <person name="Barrero-Sicilia C."/>
            <person name="Mateos I."/>
            <person name="Piednoel M."/>
            <person name="Hagmann J."/>
            <person name="Chen-Min-Tao R."/>
            <person name="Iglesias-Fernandez R."/>
            <person name="Schuster S.C."/>
            <person name="Alonso-Blanco C."/>
            <person name="Roudier F."/>
            <person name="Carbonero P."/>
            <person name="Paz-Ares J."/>
            <person name="Davis S.J."/>
            <person name="Pecinka A."/>
            <person name="Quesneville H."/>
            <person name="Colot V."/>
            <person name="Lysak M.A."/>
            <person name="Weigel D."/>
            <person name="Coupland G."/>
            <person name="Schneeberger K."/>
        </authorList>
    </citation>
    <scope>NUCLEOTIDE SEQUENCE [LARGE SCALE GENOMIC DNA]</scope>
    <source>
        <strain evidence="2">cv. Pajares</strain>
    </source>
</reference>
<evidence type="ECO:0000313" key="2">
    <source>
        <dbReference type="Proteomes" id="UP000029120"/>
    </source>
</evidence>
<keyword evidence="2" id="KW-1185">Reference proteome</keyword>
<accession>A0A087FXG0</accession>
<gene>
    <name evidence="1" type="ORF">AALP_AAs61077U000100</name>
</gene>
<protein>
    <submittedName>
        <fullName evidence="1">Uncharacterized protein</fullName>
    </submittedName>
</protein>
<dbReference type="EMBL" id="KL990537">
    <property type="protein sequence ID" value="KFK22312.1"/>
    <property type="molecule type" value="Genomic_DNA"/>
</dbReference>
<dbReference type="Gramene" id="KFK22312">
    <property type="protein sequence ID" value="KFK22312"/>
    <property type="gene ID" value="AALP_AAs61077U000100"/>
</dbReference>
<organism evidence="1 2">
    <name type="scientific">Arabis alpina</name>
    <name type="common">Alpine rock-cress</name>
    <dbReference type="NCBI Taxonomy" id="50452"/>
    <lineage>
        <taxon>Eukaryota</taxon>
        <taxon>Viridiplantae</taxon>
        <taxon>Streptophyta</taxon>
        <taxon>Embryophyta</taxon>
        <taxon>Tracheophyta</taxon>
        <taxon>Spermatophyta</taxon>
        <taxon>Magnoliopsida</taxon>
        <taxon>eudicotyledons</taxon>
        <taxon>Gunneridae</taxon>
        <taxon>Pentapetalae</taxon>
        <taxon>rosids</taxon>
        <taxon>malvids</taxon>
        <taxon>Brassicales</taxon>
        <taxon>Brassicaceae</taxon>
        <taxon>Arabideae</taxon>
        <taxon>Arabis</taxon>
    </lineage>
</organism>
<evidence type="ECO:0000313" key="1">
    <source>
        <dbReference type="EMBL" id="KFK22312.1"/>
    </source>
</evidence>
<dbReference type="Proteomes" id="UP000029120">
    <property type="component" value="Unassembled WGS sequence"/>
</dbReference>
<sequence>MHIWWANVIQAPDLATSVQAAGIIFPLRIGFMLAHAETAGPSLLLLTKLMSARATFVQGTPLLQMSFTAILLADVPLMFLKVTSDNFTFDGI</sequence>
<dbReference type="AlphaFoldDB" id="A0A087FXG0"/>